<dbReference type="GO" id="GO:0006935">
    <property type="term" value="P:chemotaxis"/>
    <property type="evidence" value="ECO:0007669"/>
    <property type="project" value="InterPro"/>
</dbReference>
<dbReference type="EMBL" id="SLUL01000004">
    <property type="protein sequence ID" value="TCL51100.1"/>
    <property type="molecule type" value="Genomic_DNA"/>
</dbReference>
<evidence type="ECO:0000313" key="2">
    <source>
        <dbReference type="EMBL" id="TCL51100.1"/>
    </source>
</evidence>
<dbReference type="Gene3D" id="2.30.30.40">
    <property type="entry name" value="SH3 Domains"/>
    <property type="match status" value="1"/>
</dbReference>
<proteinExistence type="predicted"/>
<dbReference type="SUPFAM" id="SSF50341">
    <property type="entry name" value="CheW-like"/>
    <property type="match status" value="1"/>
</dbReference>
<protein>
    <submittedName>
        <fullName evidence="2">Purine-binding chemotaxis protein CheW</fullName>
    </submittedName>
</protein>
<organism evidence="2 3">
    <name type="scientific">Thermolongibacillus altinsuensis</name>
    <dbReference type="NCBI Taxonomy" id="575256"/>
    <lineage>
        <taxon>Bacteria</taxon>
        <taxon>Bacillati</taxon>
        <taxon>Bacillota</taxon>
        <taxon>Bacilli</taxon>
        <taxon>Bacillales</taxon>
        <taxon>Anoxybacillaceae</taxon>
        <taxon>Thermolongibacillus</taxon>
    </lineage>
</organism>
<keyword evidence="3" id="KW-1185">Reference proteome</keyword>
<dbReference type="PANTHER" id="PTHR22617">
    <property type="entry name" value="CHEMOTAXIS SENSOR HISTIDINE KINASE-RELATED"/>
    <property type="match status" value="1"/>
</dbReference>
<evidence type="ECO:0000259" key="1">
    <source>
        <dbReference type="PROSITE" id="PS50851"/>
    </source>
</evidence>
<dbReference type="GO" id="GO:0005829">
    <property type="term" value="C:cytosol"/>
    <property type="evidence" value="ECO:0007669"/>
    <property type="project" value="TreeGrafter"/>
</dbReference>
<dbReference type="GO" id="GO:0007165">
    <property type="term" value="P:signal transduction"/>
    <property type="evidence" value="ECO:0007669"/>
    <property type="project" value="InterPro"/>
</dbReference>
<dbReference type="InterPro" id="IPR039315">
    <property type="entry name" value="CheW"/>
</dbReference>
<dbReference type="CDD" id="cd00732">
    <property type="entry name" value="CheW"/>
    <property type="match status" value="1"/>
</dbReference>
<sequence length="162" mass="18457">MEQNIKCVVIKLHNEQFGIDIHQVRSIERLKSITAIPQTPHYVKGIVNLRGNVIPVIDLCKRLSMKSSSYTDQTRLVVVTVKETDVGLIVDAANEVMDINGEQIQPTPTITQDKKIDFLYGIAKLENQILILLDVEKLLSNDDVIHLEQLKELKENLRMEDE</sequence>
<dbReference type="Gene3D" id="2.40.50.180">
    <property type="entry name" value="CheA-289, Domain 4"/>
    <property type="match status" value="1"/>
</dbReference>
<dbReference type="PROSITE" id="PS50851">
    <property type="entry name" value="CHEW"/>
    <property type="match status" value="1"/>
</dbReference>
<comment type="caution">
    <text evidence="2">The sequence shown here is derived from an EMBL/GenBank/DDBJ whole genome shotgun (WGS) entry which is preliminary data.</text>
</comment>
<dbReference type="InterPro" id="IPR036061">
    <property type="entry name" value="CheW-like_dom_sf"/>
</dbReference>
<dbReference type="Pfam" id="PF01584">
    <property type="entry name" value="CheW"/>
    <property type="match status" value="1"/>
</dbReference>
<dbReference type="InterPro" id="IPR002545">
    <property type="entry name" value="CheW-lke_dom"/>
</dbReference>
<dbReference type="PANTHER" id="PTHR22617:SF23">
    <property type="entry name" value="CHEMOTAXIS PROTEIN CHEW"/>
    <property type="match status" value="1"/>
</dbReference>
<evidence type="ECO:0000313" key="3">
    <source>
        <dbReference type="Proteomes" id="UP000295658"/>
    </source>
</evidence>
<dbReference type="AlphaFoldDB" id="A0A4R1QJA8"/>
<dbReference type="SMART" id="SM00260">
    <property type="entry name" value="CheW"/>
    <property type="match status" value="1"/>
</dbReference>
<feature type="domain" description="CheW-like" evidence="1">
    <location>
        <begin position="4"/>
        <end position="144"/>
    </location>
</feature>
<accession>A0A4R1QJA8</accession>
<name>A0A4R1QJA8_9BACL</name>
<dbReference type="Proteomes" id="UP000295658">
    <property type="component" value="Unassembled WGS sequence"/>
</dbReference>
<reference evidence="2 3" key="1">
    <citation type="submission" date="2019-03" db="EMBL/GenBank/DDBJ databases">
        <title>Genomic Encyclopedia of Type Strains, Phase IV (KMG-IV): sequencing the most valuable type-strain genomes for metagenomic binning, comparative biology and taxonomic classification.</title>
        <authorList>
            <person name="Goeker M."/>
        </authorList>
    </citation>
    <scope>NUCLEOTIDE SEQUENCE [LARGE SCALE GENOMIC DNA]</scope>
    <source>
        <strain evidence="2 3">DSM 24979</strain>
    </source>
</reference>
<dbReference type="RefSeq" id="WP_207893246.1">
    <property type="nucleotide sequence ID" value="NZ_SLUL01000004.1"/>
</dbReference>
<gene>
    <name evidence="2" type="ORF">EDD69_104154</name>
</gene>